<organism evidence="1 2">
    <name type="scientific">Lactococcus muris</name>
    <dbReference type="NCBI Taxonomy" id="2941330"/>
    <lineage>
        <taxon>Bacteria</taxon>
        <taxon>Bacillati</taxon>
        <taxon>Bacillota</taxon>
        <taxon>Bacilli</taxon>
        <taxon>Lactobacillales</taxon>
        <taxon>Streptococcaceae</taxon>
        <taxon>Lactococcus</taxon>
    </lineage>
</organism>
<dbReference type="EMBL" id="JBCLSQ010000009">
    <property type="protein sequence ID" value="MEY8537761.1"/>
    <property type="molecule type" value="Genomic_DNA"/>
</dbReference>
<reference evidence="1 2" key="1">
    <citation type="submission" date="2024-03" db="EMBL/GenBank/DDBJ databases">
        <title>Mouse gut bacterial collection (mGBC) of GemPharmatech.</title>
        <authorList>
            <person name="He Y."/>
            <person name="Dong L."/>
            <person name="Wu D."/>
            <person name="Gao X."/>
            <person name="Lin Z."/>
        </authorList>
    </citation>
    <scope>NUCLEOTIDE SEQUENCE [LARGE SCALE GENOMIC DNA]</scope>
    <source>
        <strain evidence="1 2">20-218</strain>
    </source>
</reference>
<name>A0ABV4D7N5_9LACT</name>
<proteinExistence type="predicted"/>
<evidence type="ECO:0000313" key="1">
    <source>
        <dbReference type="EMBL" id="MEY8537761.1"/>
    </source>
</evidence>
<gene>
    <name evidence="1" type="ORF">AALM99_04810</name>
</gene>
<protein>
    <submittedName>
        <fullName evidence="1">Uncharacterized protein</fullName>
    </submittedName>
</protein>
<accession>A0ABV4D7N5</accession>
<sequence>MKLEEISRKTTVKTKPDGTVVTTEKKVEGVPFIKKALDKLKK</sequence>
<dbReference type="Proteomes" id="UP001565242">
    <property type="component" value="Unassembled WGS sequence"/>
</dbReference>
<keyword evidence="2" id="KW-1185">Reference proteome</keyword>
<evidence type="ECO:0000313" key="2">
    <source>
        <dbReference type="Proteomes" id="UP001565242"/>
    </source>
</evidence>
<dbReference type="RefSeq" id="WP_369918040.1">
    <property type="nucleotide sequence ID" value="NZ_JBCLSQ010000009.1"/>
</dbReference>
<comment type="caution">
    <text evidence="1">The sequence shown here is derived from an EMBL/GenBank/DDBJ whole genome shotgun (WGS) entry which is preliminary data.</text>
</comment>